<keyword evidence="1" id="KW-0812">Transmembrane</keyword>
<comment type="caution">
    <text evidence="2">The sequence shown here is derived from an EMBL/GenBank/DDBJ whole genome shotgun (WGS) entry which is preliminary data.</text>
</comment>
<keyword evidence="1" id="KW-1133">Transmembrane helix</keyword>
<reference evidence="2 3" key="1">
    <citation type="submission" date="2020-08" db="EMBL/GenBank/DDBJ databases">
        <title>Genomic Encyclopedia of Type Strains, Phase IV (KMG-V): Genome sequencing to study the core and pangenomes of soil and plant-associated prokaryotes.</title>
        <authorList>
            <person name="Whitman W."/>
        </authorList>
    </citation>
    <scope>NUCLEOTIDE SEQUENCE [LARGE SCALE GENOMIC DNA]</scope>
    <source>
        <strain evidence="2 3">MP601</strain>
    </source>
</reference>
<feature type="transmembrane region" description="Helical" evidence="1">
    <location>
        <begin position="195"/>
        <end position="213"/>
    </location>
</feature>
<dbReference type="RefSeq" id="WP_183588264.1">
    <property type="nucleotide sequence ID" value="NZ_JACHCA010000007.1"/>
</dbReference>
<evidence type="ECO:0000313" key="2">
    <source>
        <dbReference type="EMBL" id="MBB6128996.1"/>
    </source>
</evidence>
<feature type="transmembrane region" description="Helical" evidence="1">
    <location>
        <begin position="153"/>
        <end position="174"/>
    </location>
</feature>
<proteinExistence type="predicted"/>
<name>A0A841JHD4_9SPHI</name>
<dbReference type="AlphaFoldDB" id="A0A841JHD4"/>
<keyword evidence="1" id="KW-0472">Membrane</keyword>
<organism evidence="2 3">
    <name type="scientific">Mucilaginibacter lappiensis</name>
    <dbReference type="NCBI Taxonomy" id="354630"/>
    <lineage>
        <taxon>Bacteria</taxon>
        <taxon>Pseudomonadati</taxon>
        <taxon>Bacteroidota</taxon>
        <taxon>Sphingobacteriia</taxon>
        <taxon>Sphingobacteriales</taxon>
        <taxon>Sphingobacteriaceae</taxon>
        <taxon>Mucilaginibacter</taxon>
    </lineage>
</organism>
<protein>
    <submittedName>
        <fullName evidence="2">Uncharacterized protein</fullName>
    </submittedName>
</protein>
<evidence type="ECO:0000313" key="3">
    <source>
        <dbReference type="Proteomes" id="UP000548326"/>
    </source>
</evidence>
<feature type="transmembrane region" description="Helical" evidence="1">
    <location>
        <begin position="122"/>
        <end position="141"/>
    </location>
</feature>
<gene>
    <name evidence="2" type="ORF">HDF22_003119</name>
</gene>
<accession>A0A841JHD4</accession>
<dbReference type="EMBL" id="JACHCA010000007">
    <property type="protein sequence ID" value="MBB6128996.1"/>
    <property type="molecule type" value="Genomic_DNA"/>
</dbReference>
<evidence type="ECO:0000256" key="1">
    <source>
        <dbReference type="SAM" id="Phobius"/>
    </source>
</evidence>
<dbReference type="Proteomes" id="UP000548326">
    <property type="component" value="Unassembled WGS sequence"/>
</dbReference>
<sequence length="216" mass="24291">MTSAEFEFTGGATYGVMNATWPFAALRVNKNELELNISLLGNLHFRPEDVVSITKLGMSFFSSGIRIKHKVKGYYSTVIFKSFTNADSILQQIQQTGFLDNKVPLPHYDDTVITSMQEKGGFAMKIPAAIAIVVIWNLLFLPNFVHSFQNNKVPFIGMHLGLSFMLLLSLTLLISEPFRDLLLKEGRTLKHIKTFVLFMILISALILGISFLLPQF</sequence>